<dbReference type="CDD" id="cd14364">
    <property type="entry name" value="CUE_ASCC2"/>
    <property type="match status" value="1"/>
</dbReference>
<sequence length="776" mass="86257">AASSTIRFRIGDNGESASKAAQSGNFVIYLPQDEAVAVGYGPEEGGLDPVESQRVVDLLNKELSRLLKLNPRDFWKEVATDESLPVFLESFTRYRSRWYDFPHRGGRGKVAGVVLGEVELCRRIFMLFYRLSSNQDPGAKASETLNSKDHGVLLQNLKLLDLPKLLDICAVYGHENEDLARKLVMNAMKAQQPHIHDEFPVVLSHFLTIAQTMNERCSSRLEVPFLGGPQRDQGSCHRLHHDFLEVMDFINDSVVSFDSFINAYNPAAIFFSSPVETSYGKQELLTTLALLLHDTLLPSLQKGFDMVREAVEEEEGKGCVVNFFASLKLLSTRLIQLGWRLIHLCYLSDVAFDDEGSDYSSSLSISTKIFPANVDDPSVRTDILIQMMRTLSGNPPESTFIRAIEAHHGIMGRINLLTESGWLAMDREQCRYLSFVATGKEQASSTVDAPSTARMVDEDAAIAESKISQIKELFPNYGRGFLSACLEVYNQDAEEVIQRILEGSLHKELVESLDISSEQLPSSSSATTKATTTTFSKQDKKGKGKMEDSIVEIRSSGRFIRKDAGEPSGFEAMNDRELAKTAALITQMEYEDEYDDSFDELGLGVGDDDPGGLLRPRDEEAAAAAPASSNSWNSRTKPPQFYVKDGKNYSYRVEGSVAASDFEEARLINQAQKELIHGLGRGGNLPLGAVKRLTEEQQQQQQPPTDHPPDSNRGRGRGRGRGRRGGSGHPSNNTEEDQQENSEERRGGGSRRGRGRNNNNNNYRRDRAMRKHLSGV</sequence>
<dbReference type="InterPro" id="IPR052586">
    <property type="entry name" value="ASCC2"/>
</dbReference>
<feature type="compositionally biased region" description="Basic and acidic residues" evidence="1">
    <location>
        <begin position="537"/>
        <end position="547"/>
    </location>
</feature>
<feature type="region of interest" description="Disordered" evidence="1">
    <location>
        <begin position="519"/>
        <end position="547"/>
    </location>
</feature>
<feature type="compositionally biased region" description="Low complexity" evidence="1">
    <location>
        <begin position="522"/>
        <end position="536"/>
    </location>
</feature>
<reference evidence="3 4" key="1">
    <citation type="journal article" date="2013" name="BMC Genomics">
        <title>The miniature genome of a carnivorous plant Genlisea aurea contains a low number of genes and short non-coding sequences.</title>
        <authorList>
            <person name="Leushkin E.V."/>
            <person name="Sutormin R.A."/>
            <person name="Nabieva E.R."/>
            <person name="Penin A.A."/>
            <person name="Kondrashov A.S."/>
            <person name="Logacheva M.D."/>
        </authorList>
    </citation>
    <scope>NUCLEOTIDE SEQUENCE [LARGE SCALE GENOMIC DNA]</scope>
</reference>
<proteinExistence type="predicted"/>
<dbReference type="AlphaFoldDB" id="S8C3T0"/>
<dbReference type="OrthoDB" id="5577209at2759"/>
<dbReference type="PANTHER" id="PTHR21494:SF0">
    <property type="entry name" value="ACTIVATING SIGNAL COINTEGRATOR 1 COMPLEX SUBUNIT 2"/>
    <property type="match status" value="1"/>
</dbReference>
<evidence type="ECO:0000256" key="1">
    <source>
        <dbReference type="SAM" id="MobiDB-lite"/>
    </source>
</evidence>
<protein>
    <recommendedName>
        <fullName evidence="2">CUE domain-containing protein</fullName>
    </recommendedName>
</protein>
<dbReference type="EMBL" id="AUSU01006799">
    <property type="protein sequence ID" value="EPS61490.1"/>
    <property type="molecule type" value="Genomic_DNA"/>
</dbReference>
<dbReference type="InterPro" id="IPR003892">
    <property type="entry name" value="CUE"/>
</dbReference>
<organism evidence="3 4">
    <name type="scientific">Genlisea aurea</name>
    <dbReference type="NCBI Taxonomy" id="192259"/>
    <lineage>
        <taxon>Eukaryota</taxon>
        <taxon>Viridiplantae</taxon>
        <taxon>Streptophyta</taxon>
        <taxon>Embryophyta</taxon>
        <taxon>Tracheophyta</taxon>
        <taxon>Spermatophyta</taxon>
        <taxon>Magnoliopsida</taxon>
        <taxon>eudicotyledons</taxon>
        <taxon>Gunneridae</taxon>
        <taxon>Pentapetalae</taxon>
        <taxon>asterids</taxon>
        <taxon>lamiids</taxon>
        <taxon>Lamiales</taxon>
        <taxon>Lentibulariaceae</taxon>
        <taxon>Genlisea</taxon>
    </lineage>
</organism>
<dbReference type="SUPFAM" id="SSF46934">
    <property type="entry name" value="UBA-like"/>
    <property type="match status" value="1"/>
</dbReference>
<evidence type="ECO:0000259" key="2">
    <source>
        <dbReference type="PROSITE" id="PS51140"/>
    </source>
</evidence>
<evidence type="ECO:0000313" key="4">
    <source>
        <dbReference type="Proteomes" id="UP000015453"/>
    </source>
</evidence>
<dbReference type="Proteomes" id="UP000015453">
    <property type="component" value="Unassembled WGS sequence"/>
</dbReference>
<feature type="non-terminal residue" evidence="3">
    <location>
        <position position="1"/>
    </location>
</feature>
<dbReference type="GO" id="GO:0043130">
    <property type="term" value="F:ubiquitin binding"/>
    <property type="evidence" value="ECO:0007669"/>
    <property type="project" value="InterPro"/>
</dbReference>
<dbReference type="SMART" id="SM00546">
    <property type="entry name" value="CUE"/>
    <property type="match status" value="1"/>
</dbReference>
<feature type="compositionally biased region" description="Basic residues" evidence="1">
    <location>
        <begin position="767"/>
        <end position="776"/>
    </location>
</feature>
<dbReference type="PANTHER" id="PTHR21494">
    <property type="entry name" value="ACTIVATING SIGNAL COINTEGRATOR 1 COMPLEX SUBUNIT 2 ASC-1 COMPLEX SUBUNIT P100"/>
    <property type="match status" value="1"/>
</dbReference>
<feature type="compositionally biased region" description="Basic residues" evidence="1">
    <location>
        <begin position="714"/>
        <end position="726"/>
    </location>
</feature>
<dbReference type="Gene3D" id="1.10.8.10">
    <property type="entry name" value="DNA helicase RuvA subunit, C-terminal domain"/>
    <property type="match status" value="1"/>
</dbReference>
<keyword evidence="4" id="KW-1185">Reference proteome</keyword>
<name>S8C3T0_9LAMI</name>
<gene>
    <name evidence="3" type="ORF">M569_13307</name>
</gene>
<dbReference type="InterPro" id="IPR009060">
    <property type="entry name" value="UBA-like_sf"/>
</dbReference>
<dbReference type="InterPro" id="IPR041800">
    <property type="entry name" value="ASCC2_CUE"/>
</dbReference>
<feature type="domain" description="CUE" evidence="2">
    <location>
        <begin position="462"/>
        <end position="505"/>
    </location>
</feature>
<dbReference type="Pfam" id="PF02845">
    <property type="entry name" value="CUE"/>
    <property type="match status" value="1"/>
</dbReference>
<feature type="non-terminal residue" evidence="3">
    <location>
        <position position="776"/>
    </location>
</feature>
<comment type="caution">
    <text evidence="3">The sequence shown here is derived from an EMBL/GenBank/DDBJ whole genome shotgun (WGS) entry which is preliminary data.</text>
</comment>
<dbReference type="PROSITE" id="PS51140">
    <property type="entry name" value="CUE"/>
    <property type="match status" value="1"/>
</dbReference>
<feature type="region of interest" description="Disordered" evidence="1">
    <location>
        <begin position="694"/>
        <end position="776"/>
    </location>
</feature>
<evidence type="ECO:0000313" key="3">
    <source>
        <dbReference type="EMBL" id="EPS61490.1"/>
    </source>
</evidence>
<accession>S8C3T0</accession>